<proteinExistence type="predicted"/>
<name>A0ABW4YNM1_9BACL</name>
<dbReference type="CDD" id="cd00118">
    <property type="entry name" value="LysM"/>
    <property type="match status" value="1"/>
</dbReference>
<dbReference type="Gene3D" id="3.10.350.10">
    <property type="entry name" value="LysM domain"/>
    <property type="match status" value="1"/>
</dbReference>
<dbReference type="EMBL" id="JBHUHO010000038">
    <property type="protein sequence ID" value="MFD2117251.1"/>
    <property type="molecule type" value="Genomic_DNA"/>
</dbReference>
<organism evidence="2 3">
    <name type="scientific">Paenibacillus yanchengensis</name>
    <dbReference type="NCBI Taxonomy" id="2035833"/>
    <lineage>
        <taxon>Bacteria</taxon>
        <taxon>Bacillati</taxon>
        <taxon>Bacillota</taxon>
        <taxon>Bacilli</taxon>
        <taxon>Bacillales</taxon>
        <taxon>Paenibacillaceae</taxon>
        <taxon>Paenibacillus</taxon>
    </lineage>
</organism>
<dbReference type="InterPro" id="IPR036779">
    <property type="entry name" value="LysM_dom_sf"/>
</dbReference>
<dbReference type="Pfam" id="PF01476">
    <property type="entry name" value="LysM"/>
    <property type="match status" value="1"/>
</dbReference>
<dbReference type="SUPFAM" id="SSF54106">
    <property type="entry name" value="LysM domain"/>
    <property type="match status" value="1"/>
</dbReference>
<reference evidence="3" key="1">
    <citation type="journal article" date="2019" name="Int. J. Syst. Evol. Microbiol.">
        <title>The Global Catalogue of Microorganisms (GCM) 10K type strain sequencing project: providing services to taxonomists for standard genome sequencing and annotation.</title>
        <authorList>
            <consortium name="The Broad Institute Genomics Platform"/>
            <consortium name="The Broad Institute Genome Sequencing Center for Infectious Disease"/>
            <person name="Wu L."/>
            <person name="Ma J."/>
        </authorList>
    </citation>
    <scope>NUCLEOTIDE SEQUENCE [LARGE SCALE GENOMIC DNA]</scope>
    <source>
        <strain evidence="3">GH52</strain>
    </source>
</reference>
<dbReference type="PROSITE" id="PS51782">
    <property type="entry name" value="LYSM"/>
    <property type="match status" value="1"/>
</dbReference>
<evidence type="ECO:0000259" key="1">
    <source>
        <dbReference type="PROSITE" id="PS51782"/>
    </source>
</evidence>
<comment type="caution">
    <text evidence="2">The sequence shown here is derived from an EMBL/GenBank/DDBJ whole genome shotgun (WGS) entry which is preliminary data.</text>
</comment>
<dbReference type="RefSeq" id="WP_377774240.1">
    <property type="nucleotide sequence ID" value="NZ_JBHUHO010000038.1"/>
</dbReference>
<evidence type="ECO:0000313" key="2">
    <source>
        <dbReference type="EMBL" id="MFD2117251.1"/>
    </source>
</evidence>
<evidence type="ECO:0000313" key="3">
    <source>
        <dbReference type="Proteomes" id="UP001597362"/>
    </source>
</evidence>
<dbReference type="Proteomes" id="UP001597362">
    <property type="component" value="Unassembled WGS sequence"/>
</dbReference>
<feature type="domain" description="LysM" evidence="1">
    <location>
        <begin position="212"/>
        <end position="261"/>
    </location>
</feature>
<accession>A0ABW4YNM1</accession>
<dbReference type="SMART" id="SM00257">
    <property type="entry name" value="LysM"/>
    <property type="match status" value="1"/>
</dbReference>
<sequence>MDVYAVELSYNNKEQTLILPINPDVLEVSEAGNGSTFDIFGLGQVNVIKSRELTEYSFSSILPASNYSFTTKISDQFMKRNSNAYNDMFSTKTKEEDKLKNKAETRQHPPYYYLKTIEDWMKKKRPIRFIFISETYYINTAVSIESFDWKEMGGSGGDIEYTLKLKKYVFYSAKRLEPVKKEVLDTVLGKALGKTVAEKPKGERPKDKVKPKTYKMVSGDTLWGVAIKFLGKGERYREIQKLNNITESEIYRLPIGKVLKLP</sequence>
<dbReference type="InterPro" id="IPR018392">
    <property type="entry name" value="LysM"/>
</dbReference>
<protein>
    <submittedName>
        <fullName evidence="2">LysM peptidoglycan-binding domain-containing protein</fullName>
    </submittedName>
</protein>
<gene>
    <name evidence="2" type="ORF">ACFSJH_16095</name>
</gene>
<keyword evidence="3" id="KW-1185">Reference proteome</keyword>